<dbReference type="PANTHER" id="PTHR39200">
    <property type="entry name" value="HYPOTHETICAL EXPORTED PROTEIN"/>
    <property type="match status" value="1"/>
</dbReference>
<dbReference type="Pfam" id="PF10988">
    <property type="entry name" value="DUF2807"/>
    <property type="match status" value="1"/>
</dbReference>
<keyword evidence="3" id="KW-1185">Reference proteome</keyword>
<dbReference type="RefSeq" id="WP_131331629.1">
    <property type="nucleotide sequence ID" value="NZ_CP044016.1"/>
</dbReference>
<evidence type="ECO:0000313" key="2">
    <source>
        <dbReference type="EMBL" id="QES90643.1"/>
    </source>
</evidence>
<proteinExistence type="predicted"/>
<evidence type="ECO:0000259" key="1">
    <source>
        <dbReference type="Pfam" id="PF10988"/>
    </source>
</evidence>
<dbReference type="OrthoDB" id="1014513at2"/>
<reference evidence="2 3" key="1">
    <citation type="submission" date="2019-09" db="EMBL/GenBank/DDBJ databases">
        <title>Complete genome sequence of Arachidicoccus sp. B3-10 isolated from apple orchard soil.</title>
        <authorList>
            <person name="Kim H.S."/>
            <person name="Han K.-I."/>
            <person name="Suh M.K."/>
            <person name="Lee K.C."/>
            <person name="Eom M.K."/>
            <person name="Kim J.-S."/>
            <person name="Kang S.W."/>
            <person name="Sin Y."/>
            <person name="Lee J.-S."/>
        </authorList>
    </citation>
    <scope>NUCLEOTIDE SEQUENCE [LARGE SCALE GENOMIC DNA]</scope>
    <source>
        <strain evidence="2 3">B3-10</strain>
    </source>
</reference>
<dbReference type="Proteomes" id="UP000292424">
    <property type="component" value="Chromosome"/>
</dbReference>
<dbReference type="PROSITE" id="PS51257">
    <property type="entry name" value="PROKAR_LIPOPROTEIN"/>
    <property type="match status" value="1"/>
</dbReference>
<feature type="domain" description="Putative auto-transporter adhesin head GIN" evidence="1">
    <location>
        <begin position="40"/>
        <end position="223"/>
    </location>
</feature>
<protein>
    <submittedName>
        <fullName evidence="2">DUF2807 domain-containing protein</fullName>
    </submittedName>
</protein>
<accession>A0A5P2GBQ4</accession>
<sequence length="239" mass="24848">MKIVATLSLSALLFASCFNFNGKRVKGNGNIATLTKSVNEFHNVDLSGTFDIYLTQGPTAPVKIEGDDNIISHIKITQTGDKLELGTEDGFKYSTSKSIKVYLTSPQFKSIDVSGAGDIKGTNQLTSNDELSVSTSGAGNIDLDIDAPKFSTDISGAGDIKLKGQIKDGSISISGAGSAHCYDLLTENLTIDISGMGSADVFASKTLNAQISGAGSISYKGTATVTKQVSGMGSIKKAD</sequence>
<organism evidence="2 3">
    <name type="scientific">Rhizosphaericola mali</name>
    <dbReference type="NCBI Taxonomy" id="2545455"/>
    <lineage>
        <taxon>Bacteria</taxon>
        <taxon>Pseudomonadati</taxon>
        <taxon>Bacteroidota</taxon>
        <taxon>Chitinophagia</taxon>
        <taxon>Chitinophagales</taxon>
        <taxon>Chitinophagaceae</taxon>
        <taxon>Rhizosphaericola</taxon>
    </lineage>
</organism>
<evidence type="ECO:0000313" key="3">
    <source>
        <dbReference type="Proteomes" id="UP000292424"/>
    </source>
</evidence>
<gene>
    <name evidence="2" type="ORF">E0W69_018950</name>
</gene>
<dbReference type="Gene3D" id="2.160.20.120">
    <property type="match status" value="1"/>
</dbReference>
<dbReference type="InterPro" id="IPR021255">
    <property type="entry name" value="DUF2807"/>
</dbReference>
<name>A0A5P2GBQ4_9BACT</name>
<dbReference type="PANTHER" id="PTHR39200:SF1">
    <property type="entry name" value="AUTO-TRANSPORTER ADHESIN HEAD GIN DOMAIN-CONTAINING PROTEIN-RELATED"/>
    <property type="match status" value="1"/>
</dbReference>
<dbReference type="EMBL" id="CP044016">
    <property type="protein sequence ID" value="QES90643.1"/>
    <property type="molecule type" value="Genomic_DNA"/>
</dbReference>
<dbReference type="AlphaFoldDB" id="A0A5P2GBQ4"/>
<dbReference type="KEGG" id="arac:E0W69_018950"/>